<evidence type="ECO:0000313" key="2">
    <source>
        <dbReference type="EMBL" id="CAF0918639.1"/>
    </source>
</evidence>
<dbReference type="Proteomes" id="UP000663844">
    <property type="component" value="Unassembled WGS sequence"/>
</dbReference>
<gene>
    <name evidence="1" type="ORF">JYZ213_LOCUS6780</name>
    <name evidence="5" type="ORF">KXQ929_LOCUS9858</name>
    <name evidence="3" type="ORF">OKA104_LOCUS4349</name>
    <name evidence="4" type="ORF">OXD698_LOCUS4435</name>
    <name evidence="2" type="ORF">VCS650_LOCUS10247</name>
</gene>
<dbReference type="EMBL" id="CAJOAZ010000168">
    <property type="protein sequence ID" value="CAF3561400.1"/>
    <property type="molecule type" value="Genomic_DNA"/>
</dbReference>
<dbReference type="EMBL" id="CAJOAY010000139">
    <property type="protein sequence ID" value="CAF3556209.1"/>
    <property type="molecule type" value="Genomic_DNA"/>
</dbReference>
<dbReference type="EMBL" id="CAJNOG010000043">
    <property type="protein sequence ID" value="CAF0829949.1"/>
    <property type="molecule type" value="Genomic_DNA"/>
</dbReference>
<organism evidence="2 6">
    <name type="scientific">Adineta steineri</name>
    <dbReference type="NCBI Taxonomy" id="433720"/>
    <lineage>
        <taxon>Eukaryota</taxon>
        <taxon>Metazoa</taxon>
        <taxon>Spiralia</taxon>
        <taxon>Gnathifera</taxon>
        <taxon>Rotifera</taxon>
        <taxon>Eurotatoria</taxon>
        <taxon>Bdelloidea</taxon>
        <taxon>Adinetida</taxon>
        <taxon>Adinetidae</taxon>
        <taxon>Adineta</taxon>
    </lineage>
</organism>
<name>A0A814AQA7_9BILA</name>
<protein>
    <submittedName>
        <fullName evidence="2">Uncharacterized protein</fullName>
    </submittedName>
</protein>
<proteinExistence type="predicted"/>
<evidence type="ECO:0000313" key="4">
    <source>
        <dbReference type="EMBL" id="CAF3561400.1"/>
    </source>
</evidence>
<evidence type="ECO:0000313" key="6">
    <source>
        <dbReference type="Proteomes" id="UP000663891"/>
    </source>
</evidence>
<comment type="caution">
    <text evidence="2">The sequence shown here is derived from an EMBL/GenBank/DDBJ whole genome shotgun (WGS) entry which is preliminary data.</text>
</comment>
<dbReference type="Proteomes" id="UP000663891">
    <property type="component" value="Unassembled WGS sequence"/>
</dbReference>
<sequence length="149" mass="17623">MAYHCTLSNIIKPKNGWPSTSIDEFRKTLDKGPIYARFINYNSITEIFEIEISKKGAKQTINKDFEYLRMDRSSEQKNDEHIYDVITMKMLDSIGQNKIYLVHYISPTNFYVHLNEELNSYKSFQTDFQKSIQNLQLLSSLEKYQFIVV</sequence>
<dbReference type="Proteomes" id="UP000663881">
    <property type="component" value="Unassembled WGS sequence"/>
</dbReference>
<evidence type="ECO:0000313" key="3">
    <source>
        <dbReference type="EMBL" id="CAF3556209.1"/>
    </source>
</evidence>
<evidence type="ECO:0000313" key="5">
    <source>
        <dbReference type="EMBL" id="CAF3683807.1"/>
    </source>
</evidence>
<dbReference type="Proteomes" id="UP000663868">
    <property type="component" value="Unassembled WGS sequence"/>
</dbReference>
<dbReference type="EMBL" id="CAJNON010000073">
    <property type="protein sequence ID" value="CAF0918639.1"/>
    <property type="molecule type" value="Genomic_DNA"/>
</dbReference>
<accession>A0A814AQA7</accession>
<dbReference type="EMBL" id="CAJOBB010000457">
    <property type="protein sequence ID" value="CAF3683807.1"/>
    <property type="molecule type" value="Genomic_DNA"/>
</dbReference>
<dbReference type="AlphaFoldDB" id="A0A814AQA7"/>
<evidence type="ECO:0000313" key="1">
    <source>
        <dbReference type="EMBL" id="CAF0829949.1"/>
    </source>
</evidence>
<reference evidence="2" key="1">
    <citation type="submission" date="2021-02" db="EMBL/GenBank/DDBJ databases">
        <authorList>
            <person name="Nowell W R."/>
        </authorList>
    </citation>
    <scope>NUCLEOTIDE SEQUENCE</scope>
</reference>
<dbReference type="Proteomes" id="UP000663845">
    <property type="component" value="Unassembled WGS sequence"/>
</dbReference>
<dbReference type="OrthoDB" id="5800423at2759"/>